<evidence type="ECO:0000259" key="2">
    <source>
        <dbReference type="Pfam" id="PF18160"/>
    </source>
</evidence>
<accession>A0ABU0FCQ9</accession>
<dbReference type="InterPro" id="IPR041115">
    <property type="entry name" value="SLATT_5"/>
</dbReference>
<feature type="transmembrane region" description="Helical" evidence="1">
    <location>
        <begin position="185"/>
        <end position="205"/>
    </location>
</feature>
<dbReference type="EMBL" id="JAUSVK010000001">
    <property type="protein sequence ID" value="MDQ0391845.1"/>
    <property type="molecule type" value="Genomic_DNA"/>
</dbReference>
<gene>
    <name evidence="3" type="ORF">J3R73_001637</name>
</gene>
<keyword evidence="1" id="KW-0472">Membrane</keyword>
<protein>
    <recommendedName>
        <fullName evidence="2">SMODS and SLOG-associating 2TM effector domain-containing protein</fullName>
    </recommendedName>
</protein>
<proteinExistence type="predicted"/>
<dbReference type="Pfam" id="PF18160">
    <property type="entry name" value="SLATT_5"/>
    <property type="match status" value="1"/>
</dbReference>
<organism evidence="3 4">
    <name type="scientific">Labrys monachus</name>
    <dbReference type="NCBI Taxonomy" id="217067"/>
    <lineage>
        <taxon>Bacteria</taxon>
        <taxon>Pseudomonadati</taxon>
        <taxon>Pseudomonadota</taxon>
        <taxon>Alphaproteobacteria</taxon>
        <taxon>Hyphomicrobiales</taxon>
        <taxon>Xanthobacteraceae</taxon>
        <taxon>Labrys</taxon>
    </lineage>
</organism>
<evidence type="ECO:0000313" key="3">
    <source>
        <dbReference type="EMBL" id="MDQ0391845.1"/>
    </source>
</evidence>
<dbReference type="Proteomes" id="UP001237448">
    <property type="component" value="Unassembled WGS sequence"/>
</dbReference>
<reference evidence="3 4" key="1">
    <citation type="submission" date="2023-07" db="EMBL/GenBank/DDBJ databases">
        <title>Genomic Encyclopedia of Type Strains, Phase IV (KMG-IV): sequencing the most valuable type-strain genomes for metagenomic binning, comparative biology and taxonomic classification.</title>
        <authorList>
            <person name="Goeker M."/>
        </authorList>
    </citation>
    <scope>NUCLEOTIDE SEQUENCE [LARGE SCALE GENOMIC DNA]</scope>
    <source>
        <strain evidence="3 4">DSM 5896</strain>
    </source>
</reference>
<name>A0ABU0FCQ9_9HYPH</name>
<evidence type="ECO:0000256" key="1">
    <source>
        <dbReference type="SAM" id="Phobius"/>
    </source>
</evidence>
<keyword evidence="1" id="KW-1133">Transmembrane helix</keyword>
<sequence length="207" mass="23964">MSAESKEAAKALRSRMWKTRGSRFVAQARYRGQNLLSIWSISVLSIYVIALSLVALLFEAELNHIDLKVINAANVVLSVCIIAFSLIEFSRDYLGAAEAMNSSALEIGRLYGEISVRYEDEGISQEEVAEFDRRYSNILEKYPNNHRDMDYRIFQMSNPRQFNEWWVKCIITRAIARVVICLRVWMTYLFAMLAPLLGAIVYYIIWR</sequence>
<keyword evidence="1" id="KW-0812">Transmembrane</keyword>
<feature type="transmembrane region" description="Helical" evidence="1">
    <location>
        <begin position="69"/>
        <end position="87"/>
    </location>
</feature>
<keyword evidence="4" id="KW-1185">Reference proteome</keyword>
<feature type="transmembrane region" description="Helical" evidence="1">
    <location>
        <begin position="36"/>
        <end position="57"/>
    </location>
</feature>
<feature type="domain" description="SMODS and SLOG-associating 2TM effector" evidence="2">
    <location>
        <begin position="6"/>
        <end position="196"/>
    </location>
</feature>
<dbReference type="RefSeq" id="WP_370879868.1">
    <property type="nucleotide sequence ID" value="NZ_JAUSVK010000001.1"/>
</dbReference>
<evidence type="ECO:0000313" key="4">
    <source>
        <dbReference type="Proteomes" id="UP001237448"/>
    </source>
</evidence>
<dbReference type="NCBIfam" id="NF033631">
    <property type="entry name" value="SLATT_5"/>
    <property type="match status" value="1"/>
</dbReference>
<comment type="caution">
    <text evidence="3">The sequence shown here is derived from an EMBL/GenBank/DDBJ whole genome shotgun (WGS) entry which is preliminary data.</text>
</comment>